<feature type="compositionally biased region" description="Low complexity" evidence="1">
    <location>
        <begin position="96"/>
        <end position="109"/>
    </location>
</feature>
<feature type="compositionally biased region" description="Low complexity" evidence="1">
    <location>
        <begin position="1201"/>
        <end position="1212"/>
    </location>
</feature>
<keyword evidence="4" id="KW-1185">Reference proteome</keyword>
<dbReference type="PANTHER" id="PTHR12984">
    <property type="entry name" value="SCY1-RELATED S/T PROTEIN KINASE-LIKE"/>
    <property type="match status" value="1"/>
</dbReference>
<dbReference type="Proteomes" id="UP000613740">
    <property type="component" value="Unassembled WGS sequence"/>
</dbReference>
<protein>
    <recommendedName>
        <fullName evidence="2">Protein kinase domain-containing protein</fullName>
    </recommendedName>
</protein>
<feature type="region of interest" description="Disordered" evidence="1">
    <location>
        <begin position="1201"/>
        <end position="1238"/>
    </location>
</feature>
<feature type="compositionally biased region" description="Gly residues" evidence="1">
    <location>
        <begin position="979"/>
        <end position="990"/>
    </location>
</feature>
<accession>A0A835VUQ0</accession>
<dbReference type="PANTHER" id="PTHR12984:SF6">
    <property type="entry name" value="SCY1-LIKE PROTEIN 2"/>
    <property type="match status" value="1"/>
</dbReference>
<feature type="compositionally biased region" description="Pro residues" evidence="1">
    <location>
        <begin position="1213"/>
        <end position="1225"/>
    </location>
</feature>
<feature type="compositionally biased region" description="Gly residues" evidence="1">
    <location>
        <begin position="932"/>
        <end position="945"/>
    </location>
</feature>
<dbReference type="OrthoDB" id="79687at2759"/>
<dbReference type="InterPro" id="IPR051177">
    <property type="entry name" value="CIK-Related_Protein"/>
</dbReference>
<feature type="region of interest" description="Disordered" evidence="1">
    <location>
        <begin position="1036"/>
        <end position="1098"/>
    </location>
</feature>
<feature type="compositionally biased region" description="Pro residues" evidence="1">
    <location>
        <begin position="1080"/>
        <end position="1090"/>
    </location>
</feature>
<feature type="domain" description="Protein kinase" evidence="2">
    <location>
        <begin position="47"/>
        <end position="474"/>
    </location>
</feature>
<evidence type="ECO:0000313" key="4">
    <source>
        <dbReference type="Proteomes" id="UP000613740"/>
    </source>
</evidence>
<evidence type="ECO:0000256" key="1">
    <source>
        <dbReference type="SAM" id="MobiDB-lite"/>
    </source>
</evidence>
<feature type="compositionally biased region" description="Low complexity" evidence="1">
    <location>
        <begin position="185"/>
        <end position="197"/>
    </location>
</feature>
<feature type="region of interest" description="Disordered" evidence="1">
    <location>
        <begin position="185"/>
        <end position="227"/>
    </location>
</feature>
<dbReference type="Gene3D" id="1.10.510.10">
    <property type="entry name" value="Transferase(Phosphotransferase) domain 1"/>
    <property type="match status" value="1"/>
</dbReference>
<feature type="compositionally biased region" description="Low complexity" evidence="1">
    <location>
        <begin position="946"/>
        <end position="978"/>
    </location>
</feature>
<proteinExistence type="predicted"/>
<dbReference type="InterPro" id="IPR000719">
    <property type="entry name" value="Prot_kinase_dom"/>
</dbReference>
<sequence length="1238" mass="117434">MFGAALRQVAAKGAELASNLVREVESVASTAAATVGPYGTAKFQSQFKLGAQLGSVGGLWRLYAGSARSANAVVKDVSIWVLDKKELLSRGDGGTLPAPGSSGLLQSSSGGPGLGASGTGGGSGAAPGQRWEAVFEQQRHGCALMTRLKHPGVVRVVLPLEETSSYMVLVTEAVRGCLRDIMSAPQHPQHQQPHTTAGHGGAHGLGHSDQGGAEGGPGPSPSSSSAAVGGGAGLSCLEVKLGLLAVAEALTFLHSAAKLAHCGLSPQTVVVAADGGWKLAGFGFAVTEAGPRGGSAGPPPYAYNDPFPPLWEELAKPQLPYTAPELVVPPGGSVGPWAHTANHFGAAGGGASASWAAADAFSLGALAYELVTWAAAAEAAAGPGGVGGVGMEVHVTAQQLLPVRCSVQQYGARMGALAAAAAGGGGTLGLGSAAPVASDLARVPPELRGMLLSLVSPAAASRPAPAALARCAWFEDDGLLRALRFLEGIMQSEPRHKLAFLSDLAAPAPGPGPGAPGPLWQRMSDRLLTGRVLPPLLQEVRNGGTVGVAALPVVLAVCGRLGRGVFASVALPVLAPVMEAAAGGGGGGGGGAGGGGGGGGGVPGAGGGGGAGAAEAAALLPALVSQSEALAALMDGPTLDKVLLPLLVRALVGPGAAADGGVAGAGAAADPRLAQAALTRLQALVAAGLVDAKSAQARTRLLPALHSTVGRTTSAGVRSACLALMAALAGKVDRSEAEGMLATCAQLLSVDTSGNTLVAVAGLAEALAEAPGWGPPATATRLLPLLTPHLVAPTLTPMQLTTFSAAIQAMMRRVVRYAEEAAALRASGGDPSALPGAAGLGASAAATVPESSAGSSNSRGSGAAGSGSVVAFTTWTHSKASTSAATTGSSAYSTAPTPAASLGSVRGPGGAAAAAAPASSAAPTWPAKQAAVGGGGSGGGVGGGTAASTAAGGSAPSSSSSSSWTSSAATTAGSSNGNVGMGGGGGGQRPMSGGGGGYGAAVGAGIGTTGGGGHGAAAAAAASLFGPATSSSVAHAHTSTSATGASRDPFAASATAPPAPMVAPYSSTTPAPTASYAPRPAAPPAVAAPPDPKDPFAASVAPLAVQPHQMHASSSAPSLPYGPVGGHQLGGTGAAGAGAGAGAAGPALSAAQIANLAAAGLIVGGGGGGGGGAAGASKPVHGGMGAAGGVAAGLGGWGASAPAPAAPAAVAPMPTPTLPPPPAPAPRHSGGPVNLMDL</sequence>
<dbReference type="PROSITE" id="PS50011">
    <property type="entry name" value="PROTEIN_KINASE_DOM"/>
    <property type="match status" value="1"/>
</dbReference>
<feature type="region of interest" description="Disordered" evidence="1">
    <location>
        <begin position="918"/>
        <end position="990"/>
    </location>
</feature>
<evidence type="ECO:0000259" key="2">
    <source>
        <dbReference type="PROSITE" id="PS50011"/>
    </source>
</evidence>
<dbReference type="SMART" id="SM00220">
    <property type="entry name" value="S_TKc"/>
    <property type="match status" value="1"/>
</dbReference>
<comment type="caution">
    <text evidence="3">The sequence shown here is derived from an EMBL/GenBank/DDBJ whole genome shotgun (WGS) entry which is preliminary data.</text>
</comment>
<gene>
    <name evidence="3" type="ORF">HYH02_014925</name>
</gene>
<feature type="region of interest" description="Disordered" evidence="1">
    <location>
        <begin position="91"/>
        <end position="129"/>
    </location>
</feature>
<dbReference type="GO" id="GO:0004672">
    <property type="term" value="F:protein kinase activity"/>
    <property type="evidence" value="ECO:0007669"/>
    <property type="project" value="InterPro"/>
</dbReference>
<dbReference type="EMBL" id="JAEHOD010000112">
    <property type="protein sequence ID" value="KAG2425861.1"/>
    <property type="molecule type" value="Genomic_DNA"/>
</dbReference>
<name>A0A835VUQ0_9CHLO</name>
<dbReference type="GO" id="GO:0005524">
    <property type="term" value="F:ATP binding"/>
    <property type="evidence" value="ECO:0007669"/>
    <property type="project" value="InterPro"/>
</dbReference>
<dbReference type="AlphaFoldDB" id="A0A835VUQ0"/>
<feature type="compositionally biased region" description="Low complexity" evidence="1">
    <location>
        <begin position="1036"/>
        <end position="1079"/>
    </location>
</feature>
<dbReference type="SUPFAM" id="SSF56112">
    <property type="entry name" value="Protein kinase-like (PK-like)"/>
    <property type="match status" value="1"/>
</dbReference>
<feature type="compositionally biased region" description="Gly residues" evidence="1">
    <location>
        <begin position="110"/>
        <end position="125"/>
    </location>
</feature>
<reference evidence="3" key="1">
    <citation type="journal article" date="2020" name="bioRxiv">
        <title>Comparative genomics of Chlamydomonas.</title>
        <authorList>
            <person name="Craig R.J."/>
            <person name="Hasan A.R."/>
            <person name="Ness R.W."/>
            <person name="Keightley P.D."/>
        </authorList>
    </citation>
    <scope>NUCLEOTIDE SEQUENCE</scope>
    <source>
        <strain evidence="3">CCAP 11/173</strain>
    </source>
</reference>
<evidence type="ECO:0000313" key="3">
    <source>
        <dbReference type="EMBL" id="KAG2425861.1"/>
    </source>
</evidence>
<dbReference type="InterPro" id="IPR011009">
    <property type="entry name" value="Kinase-like_dom_sf"/>
</dbReference>
<organism evidence="3 4">
    <name type="scientific">Chlamydomonas schloesseri</name>
    <dbReference type="NCBI Taxonomy" id="2026947"/>
    <lineage>
        <taxon>Eukaryota</taxon>
        <taxon>Viridiplantae</taxon>
        <taxon>Chlorophyta</taxon>
        <taxon>core chlorophytes</taxon>
        <taxon>Chlorophyceae</taxon>
        <taxon>CS clade</taxon>
        <taxon>Chlamydomonadales</taxon>
        <taxon>Chlamydomonadaceae</taxon>
        <taxon>Chlamydomonas</taxon>
    </lineage>
</organism>